<reference evidence="4 5" key="1">
    <citation type="submission" date="2019-08" db="EMBL/GenBank/DDBJ databases">
        <title>In-depth cultivation of the pig gut microbiome towards novel bacterial diversity and tailored functional studies.</title>
        <authorList>
            <person name="Wylensek D."/>
            <person name="Hitch T.C.A."/>
            <person name="Clavel T."/>
        </authorList>
    </citation>
    <scope>NUCLEOTIDE SEQUENCE [LARGE SCALE GENOMIC DNA]</scope>
    <source>
        <strain evidence="4 5">CA-Schmier-601-WT-3</strain>
    </source>
</reference>
<comment type="similarity">
    <text evidence="1">Belongs to the IS150/IS1296 orfA family.</text>
</comment>
<proteinExistence type="inferred from homology"/>
<dbReference type="SUPFAM" id="SSF48295">
    <property type="entry name" value="TrpR-like"/>
    <property type="match status" value="2"/>
</dbReference>
<dbReference type="InterPro" id="IPR052057">
    <property type="entry name" value="IS150/IS1296_orfA-like"/>
</dbReference>
<keyword evidence="2" id="KW-0175">Coiled coil</keyword>
<dbReference type="PANTHER" id="PTHR33795:SF1">
    <property type="entry name" value="INSERTION ELEMENT IS150 PROTEIN INSJ"/>
    <property type="match status" value="1"/>
</dbReference>
<dbReference type="InterPro" id="IPR036388">
    <property type="entry name" value="WH-like_DNA-bd_sf"/>
</dbReference>
<dbReference type="GO" id="GO:0043565">
    <property type="term" value="F:sequence-specific DNA binding"/>
    <property type="evidence" value="ECO:0007669"/>
    <property type="project" value="InterPro"/>
</dbReference>
<evidence type="ECO:0000256" key="1">
    <source>
        <dbReference type="ARBA" id="ARBA00038232"/>
    </source>
</evidence>
<dbReference type="AlphaFoldDB" id="A0A844FRD7"/>
<gene>
    <name evidence="4" type="ORF">FYJ79_01105</name>
</gene>
<accession>A0A844FRD7</accession>
<evidence type="ECO:0000313" key="5">
    <source>
        <dbReference type="Proteomes" id="UP000442619"/>
    </source>
</evidence>
<dbReference type="InterPro" id="IPR010921">
    <property type="entry name" value="Trp_repressor/repl_initiator"/>
</dbReference>
<name>A0A844FRD7_9FIRM</name>
<feature type="domain" description="Insertion element IS150 protein InsJ-like helix-turn-helix" evidence="3">
    <location>
        <begin position="135"/>
        <end position="186"/>
    </location>
</feature>
<keyword evidence="5" id="KW-1185">Reference proteome</keyword>
<organism evidence="4 5">
    <name type="scientific">Sharpea porci</name>
    <dbReference type="NCBI Taxonomy" id="2652286"/>
    <lineage>
        <taxon>Bacteria</taxon>
        <taxon>Bacillati</taxon>
        <taxon>Bacillota</taxon>
        <taxon>Erysipelotrichia</taxon>
        <taxon>Erysipelotrichales</taxon>
        <taxon>Coprobacillaceae</taxon>
        <taxon>Sharpea</taxon>
    </lineage>
</organism>
<evidence type="ECO:0000256" key="2">
    <source>
        <dbReference type="SAM" id="Coils"/>
    </source>
</evidence>
<protein>
    <submittedName>
        <fullName evidence="4">Transposase</fullName>
    </submittedName>
</protein>
<dbReference type="EMBL" id="VUNM01000001">
    <property type="protein sequence ID" value="MST88205.1"/>
    <property type="molecule type" value="Genomic_DNA"/>
</dbReference>
<comment type="caution">
    <text evidence="4">The sequence shown here is derived from an EMBL/GenBank/DDBJ whole genome shotgun (WGS) entry which is preliminary data.</text>
</comment>
<evidence type="ECO:0000313" key="4">
    <source>
        <dbReference type="EMBL" id="MST88205.1"/>
    </source>
</evidence>
<dbReference type="InterPro" id="IPR055247">
    <property type="entry name" value="InsJ-like_HTH"/>
</dbReference>
<sequence length="229" mass="27148">MGRKAKYTFEQKLKAAQDYLSGKKSAAAIAFELGMGKYGDNRIRQWASLYKANGQEALKPKERNSSYSKEFKDMVVQDYVQNGLSPYELATKYNIPSKTVIDQWIKRYNNHIEQRDYCPHQEVYMAERKKTTKEERMEIVQYCINHGRNYKETAAKYGCSYSQVYSWVRKYDRQGTDGLNDNRGHRKAEEDLTDNEKLERKIRRLKEELRRKEIEVIFLKKLNELGRGR</sequence>
<feature type="coiled-coil region" evidence="2">
    <location>
        <begin position="188"/>
        <end position="222"/>
    </location>
</feature>
<dbReference type="RefSeq" id="WP_154514146.1">
    <property type="nucleotide sequence ID" value="NZ_VUNM01000001.1"/>
</dbReference>
<dbReference type="Gene3D" id="1.10.10.10">
    <property type="entry name" value="Winged helix-like DNA-binding domain superfamily/Winged helix DNA-binding domain"/>
    <property type="match status" value="2"/>
</dbReference>
<evidence type="ECO:0000259" key="3">
    <source>
        <dbReference type="Pfam" id="PF13518"/>
    </source>
</evidence>
<dbReference type="PANTHER" id="PTHR33795">
    <property type="entry name" value="INSERTION ELEMENT IS150 PROTEIN INSJ"/>
    <property type="match status" value="1"/>
</dbReference>
<dbReference type="Pfam" id="PF13518">
    <property type="entry name" value="HTH_28"/>
    <property type="match status" value="1"/>
</dbReference>
<dbReference type="Proteomes" id="UP000442619">
    <property type="component" value="Unassembled WGS sequence"/>
</dbReference>